<evidence type="ECO:0000256" key="9">
    <source>
        <dbReference type="NCBIfam" id="TIGR00751"/>
    </source>
</evidence>
<dbReference type="EMBL" id="JBHUOQ010000001">
    <property type="protein sequence ID" value="MFD2828931.1"/>
    <property type="molecule type" value="Genomic_DNA"/>
</dbReference>
<comment type="subcellular location">
    <subcellularLocation>
        <location evidence="8">Cell membrane</location>
        <topology evidence="8">Multi-pass membrane protein</topology>
    </subcellularLocation>
    <subcellularLocation>
        <location evidence="1">Membrane</location>
        <topology evidence="1">Multi-pass membrane protein</topology>
    </subcellularLocation>
</comment>
<dbReference type="Pfam" id="PF01040">
    <property type="entry name" value="UbiA"/>
    <property type="match status" value="1"/>
</dbReference>
<keyword evidence="2 8" id="KW-0474">Menaquinone biosynthesis</keyword>
<evidence type="ECO:0000256" key="1">
    <source>
        <dbReference type="ARBA" id="ARBA00004141"/>
    </source>
</evidence>
<comment type="similarity">
    <text evidence="8">Belongs to the MenA family. Type 1 subfamily.</text>
</comment>
<proteinExistence type="inferred from homology"/>
<dbReference type="EC" id="2.5.1.74" evidence="8 9"/>
<sequence length="307" mass="33574">MQTTETLTGFKKYVSLTRPHTLTAGFVPVFVGTFSALAFSDIRLDMFAAMLIATILIQSATNMFNEYFDHKKGLDSKESVGIAGAIVRNGMRPKTVYMIAVAFYFTAALIGLYIAFQSSLWILVIGAVSMAVGYLYTGGPFPISWTPFGEIFAGLFMGTVIIMITFFIHTGSLEHYYFPLLISIPVAITIGLLNMANNIRDRKKDAESGRKTFVILAGKKNAVNTSALLLAVGYLFIIWFAFFAPESSLFLLLPLLSIPLAVKTVKLWKKGHTPVELIPAMASMGKLNTIFGMLLSLGLLIHGLTGL</sequence>
<dbReference type="InterPro" id="IPR004657">
    <property type="entry name" value="MenA"/>
</dbReference>
<evidence type="ECO:0000256" key="5">
    <source>
        <dbReference type="ARBA" id="ARBA00022692"/>
    </source>
</evidence>
<dbReference type="Gene3D" id="1.20.120.1780">
    <property type="entry name" value="UbiA prenyltransferase"/>
    <property type="match status" value="1"/>
</dbReference>
<feature type="transmembrane region" description="Helical" evidence="8">
    <location>
        <begin position="221"/>
        <end position="242"/>
    </location>
</feature>
<keyword evidence="5 8" id="KW-0812">Transmembrane</keyword>
<dbReference type="RefSeq" id="WP_377770472.1">
    <property type="nucleotide sequence ID" value="NZ_JBHUOQ010000001.1"/>
</dbReference>
<comment type="catalytic activity">
    <reaction evidence="8">
        <text>an all-trans-polyprenyl diphosphate + 1,4-dihydroxy-2-naphthoate + H(+) = a 2-demethylmenaquinol + CO2 + diphosphate</text>
        <dbReference type="Rhea" id="RHEA:26478"/>
        <dbReference type="Rhea" id="RHEA-COMP:9563"/>
        <dbReference type="Rhea" id="RHEA-COMP:9564"/>
        <dbReference type="ChEBI" id="CHEBI:11173"/>
        <dbReference type="ChEBI" id="CHEBI:15378"/>
        <dbReference type="ChEBI" id="CHEBI:16526"/>
        <dbReference type="ChEBI" id="CHEBI:33019"/>
        <dbReference type="ChEBI" id="CHEBI:55437"/>
        <dbReference type="ChEBI" id="CHEBI:58914"/>
        <dbReference type="EC" id="2.5.1.74"/>
    </reaction>
</comment>
<organism evidence="10 11">
    <name type="scientific">Corticicoccus populi</name>
    <dbReference type="NCBI Taxonomy" id="1812821"/>
    <lineage>
        <taxon>Bacteria</taxon>
        <taxon>Bacillati</taxon>
        <taxon>Bacillota</taxon>
        <taxon>Bacilli</taxon>
        <taxon>Bacillales</taxon>
        <taxon>Staphylococcaceae</taxon>
        <taxon>Corticicoccus</taxon>
    </lineage>
</organism>
<dbReference type="Proteomes" id="UP001597519">
    <property type="component" value="Unassembled WGS sequence"/>
</dbReference>
<evidence type="ECO:0000313" key="10">
    <source>
        <dbReference type="EMBL" id="MFD2828931.1"/>
    </source>
</evidence>
<evidence type="ECO:0000256" key="8">
    <source>
        <dbReference type="HAMAP-Rule" id="MF_01937"/>
    </source>
</evidence>
<evidence type="ECO:0000313" key="11">
    <source>
        <dbReference type="Proteomes" id="UP001597519"/>
    </source>
</evidence>
<dbReference type="CDD" id="cd13962">
    <property type="entry name" value="PT_UbiA_UBIAD1"/>
    <property type="match status" value="1"/>
</dbReference>
<dbReference type="InterPro" id="IPR044878">
    <property type="entry name" value="UbiA_sf"/>
</dbReference>
<dbReference type="GO" id="GO:0046428">
    <property type="term" value="F:1,4-dihydroxy-2-naphthoate polyprenyltransferase activity"/>
    <property type="evidence" value="ECO:0007669"/>
    <property type="project" value="UniProtKB-EC"/>
</dbReference>
<accession>A0ABW5WQ56</accession>
<evidence type="ECO:0000256" key="6">
    <source>
        <dbReference type="ARBA" id="ARBA00022989"/>
    </source>
</evidence>
<evidence type="ECO:0000256" key="7">
    <source>
        <dbReference type="ARBA" id="ARBA00023136"/>
    </source>
</evidence>
<feature type="transmembrane region" description="Helical" evidence="8">
    <location>
        <begin position="21"/>
        <end position="40"/>
    </location>
</feature>
<comment type="caution">
    <text evidence="10">The sequence shown here is derived from an EMBL/GenBank/DDBJ whole genome shotgun (WGS) entry which is preliminary data.</text>
</comment>
<feature type="transmembrane region" description="Helical" evidence="8">
    <location>
        <begin position="96"/>
        <end position="114"/>
    </location>
</feature>
<comment type="function">
    <text evidence="8">Conversion of 1,4-dihydroxy-2-naphthoate (DHNA) to demethylmenaquinone (DMK).</text>
</comment>
<feature type="transmembrane region" description="Helical" evidence="8">
    <location>
        <begin position="287"/>
        <end position="305"/>
    </location>
</feature>
<feature type="transmembrane region" description="Helical" evidence="8">
    <location>
        <begin position="46"/>
        <end position="64"/>
    </location>
</feature>
<feature type="transmembrane region" description="Helical" evidence="8">
    <location>
        <begin position="120"/>
        <end position="139"/>
    </location>
</feature>
<dbReference type="HAMAP" id="MF_01937">
    <property type="entry name" value="MenA_1"/>
    <property type="match status" value="1"/>
</dbReference>
<keyword evidence="3 8" id="KW-1003">Cell membrane</keyword>
<dbReference type="PIRSF" id="PIRSF005355">
    <property type="entry name" value="UBIAD1"/>
    <property type="match status" value="1"/>
</dbReference>
<dbReference type="PANTHER" id="PTHR13929:SF0">
    <property type="entry name" value="UBIA PRENYLTRANSFERASE DOMAIN-CONTAINING PROTEIN 1"/>
    <property type="match status" value="1"/>
</dbReference>
<dbReference type="PANTHER" id="PTHR13929">
    <property type="entry name" value="1,4-DIHYDROXY-2-NAPHTHOATE OCTAPRENYLTRANSFERASE"/>
    <property type="match status" value="1"/>
</dbReference>
<keyword evidence="7 8" id="KW-0472">Membrane</keyword>
<keyword evidence="11" id="KW-1185">Reference proteome</keyword>
<evidence type="ECO:0000256" key="4">
    <source>
        <dbReference type="ARBA" id="ARBA00022679"/>
    </source>
</evidence>
<reference evidence="11" key="1">
    <citation type="journal article" date="2019" name="Int. J. Syst. Evol. Microbiol.">
        <title>The Global Catalogue of Microorganisms (GCM) 10K type strain sequencing project: providing services to taxonomists for standard genome sequencing and annotation.</title>
        <authorList>
            <consortium name="The Broad Institute Genomics Platform"/>
            <consortium name="The Broad Institute Genome Sequencing Center for Infectious Disease"/>
            <person name="Wu L."/>
            <person name="Ma J."/>
        </authorList>
    </citation>
    <scope>NUCLEOTIDE SEQUENCE [LARGE SCALE GENOMIC DNA]</scope>
    <source>
        <strain evidence="11">KCTC 33575</strain>
    </source>
</reference>
<protein>
    <recommendedName>
        <fullName evidence="8 9">1,4-dihydroxy-2-naphthoate octaprenyltransferase</fullName>
        <shortName evidence="8">DHNA-octaprenyltransferase</shortName>
        <ecNumber evidence="8 9">2.5.1.74</ecNumber>
    </recommendedName>
</protein>
<feature type="transmembrane region" description="Helical" evidence="8">
    <location>
        <begin position="151"/>
        <end position="170"/>
    </location>
</feature>
<dbReference type="NCBIfam" id="NF004749">
    <property type="entry name" value="PRK06080.1-1"/>
    <property type="match status" value="1"/>
</dbReference>
<comment type="pathway">
    <text evidence="8">Quinol/quinone metabolism; menaquinone biosynthesis; menaquinol from 1,4-dihydroxy-2-naphthoate: step 1/2.</text>
</comment>
<keyword evidence="4 8" id="KW-0808">Transferase</keyword>
<feature type="transmembrane region" description="Helical" evidence="8">
    <location>
        <begin position="176"/>
        <end position="196"/>
    </location>
</feature>
<dbReference type="InterPro" id="IPR000537">
    <property type="entry name" value="UbiA_prenyltransferase"/>
</dbReference>
<keyword evidence="6 8" id="KW-1133">Transmembrane helix</keyword>
<name>A0ABW5WQ56_9STAP</name>
<evidence type="ECO:0000256" key="2">
    <source>
        <dbReference type="ARBA" id="ARBA00022428"/>
    </source>
</evidence>
<gene>
    <name evidence="8" type="primary">menA</name>
    <name evidence="10" type="ORF">ACFSX4_00535</name>
</gene>
<dbReference type="InterPro" id="IPR026046">
    <property type="entry name" value="UBIAD1"/>
</dbReference>
<evidence type="ECO:0000256" key="3">
    <source>
        <dbReference type="ARBA" id="ARBA00022475"/>
    </source>
</evidence>
<dbReference type="NCBIfam" id="TIGR00751">
    <property type="entry name" value="menA"/>
    <property type="match status" value="1"/>
</dbReference>
<dbReference type="Gene3D" id="1.10.357.140">
    <property type="entry name" value="UbiA prenyltransferase"/>
    <property type="match status" value="1"/>
</dbReference>